<protein>
    <submittedName>
        <fullName evidence="9">ABC transporter permease</fullName>
    </submittedName>
</protein>
<evidence type="ECO:0000256" key="1">
    <source>
        <dbReference type="ARBA" id="ARBA00004651"/>
    </source>
</evidence>
<dbReference type="AlphaFoldDB" id="A0A7G9W5D8"/>
<evidence type="ECO:0000256" key="4">
    <source>
        <dbReference type="ARBA" id="ARBA00022692"/>
    </source>
</evidence>
<evidence type="ECO:0000256" key="2">
    <source>
        <dbReference type="ARBA" id="ARBA00022448"/>
    </source>
</evidence>
<dbReference type="InterPro" id="IPR050366">
    <property type="entry name" value="BP-dependent_transpt_permease"/>
</dbReference>
<keyword evidence="2 7" id="KW-0813">Transport</keyword>
<dbReference type="RefSeq" id="WP_213167564.1">
    <property type="nucleotide sequence ID" value="NZ_CP058559.1"/>
</dbReference>
<dbReference type="GO" id="GO:0055085">
    <property type="term" value="P:transmembrane transport"/>
    <property type="evidence" value="ECO:0007669"/>
    <property type="project" value="InterPro"/>
</dbReference>
<dbReference type="PANTHER" id="PTHR43386">
    <property type="entry name" value="OLIGOPEPTIDE TRANSPORT SYSTEM PERMEASE PROTEIN APPC"/>
    <property type="match status" value="1"/>
</dbReference>
<feature type="transmembrane region" description="Helical" evidence="7">
    <location>
        <begin position="87"/>
        <end position="108"/>
    </location>
</feature>
<evidence type="ECO:0000256" key="5">
    <source>
        <dbReference type="ARBA" id="ARBA00022989"/>
    </source>
</evidence>
<dbReference type="InterPro" id="IPR035906">
    <property type="entry name" value="MetI-like_sf"/>
</dbReference>
<feature type="transmembrane region" description="Helical" evidence="7">
    <location>
        <begin position="221"/>
        <end position="238"/>
    </location>
</feature>
<feature type="domain" description="ABC transmembrane type-1" evidence="8">
    <location>
        <begin position="161"/>
        <end position="346"/>
    </location>
</feature>
<keyword evidence="3" id="KW-1003">Cell membrane</keyword>
<proteinExistence type="inferred from homology"/>
<keyword evidence="4 7" id="KW-0812">Transmembrane</keyword>
<evidence type="ECO:0000313" key="9">
    <source>
        <dbReference type="EMBL" id="QNO13900.1"/>
    </source>
</evidence>
<dbReference type="Gene3D" id="1.10.3720.10">
    <property type="entry name" value="MetI-like"/>
    <property type="match status" value="1"/>
</dbReference>
<dbReference type="PROSITE" id="PS50928">
    <property type="entry name" value="ABC_TM1"/>
    <property type="match status" value="1"/>
</dbReference>
<evidence type="ECO:0000259" key="8">
    <source>
        <dbReference type="PROSITE" id="PS50928"/>
    </source>
</evidence>
<evidence type="ECO:0000256" key="6">
    <source>
        <dbReference type="ARBA" id="ARBA00023136"/>
    </source>
</evidence>
<feature type="transmembrane region" description="Helical" evidence="7">
    <location>
        <begin position="165"/>
        <end position="185"/>
    </location>
</feature>
<dbReference type="GO" id="GO:0005886">
    <property type="term" value="C:plasma membrane"/>
    <property type="evidence" value="ECO:0007669"/>
    <property type="project" value="UniProtKB-SubCell"/>
</dbReference>
<name>A0A7G9W5D8_ALKCA</name>
<dbReference type="Proteomes" id="UP000516160">
    <property type="component" value="Chromosome"/>
</dbReference>
<evidence type="ECO:0000256" key="7">
    <source>
        <dbReference type="RuleBase" id="RU363032"/>
    </source>
</evidence>
<comment type="subcellular location">
    <subcellularLocation>
        <location evidence="1 7">Cell membrane</location>
        <topology evidence="1 7">Multi-pass membrane protein</topology>
    </subcellularLocation>
</comment>
<comment type="similarity">
    <text evidence="7">Belongs to the binding-protein-dependent transport system permease family.</text>
</comment>
<keyword evidence="10" id="KW-1185">Reference proteome</keyword>
<feature type="transmembrane region" description="Helical" evidence="7">
    <location>
        <begin position="326"/>
        <end position="346"/>
    </location>
</feature>
<dbReference type="InterPro" id="IPR000515">
    <property type="entry name" value="MetI-like"/>
</dbReference>
<keyword evidence="5 7" id="KW-1133">Transmembrane helix</keyword>
<evidence type="ECO:0000256" key="3">
    <source>
        <dbReference type="ARBA" id="ARBA00022475"/>
    </source>
</evidence>
<feature type="transmembrane region" description="Helical" evidence="7">
    <location>
        <begin position="7"/>
        <end position="24"/>
    </location>
</feature>
<dbReference type="CDD" id="cd06261">
    <property type="entry name" value="TM_PBP2"/>
    <property type="match status" value="1"/>
</dbReference>
<gene>
    <name evidence="9" type="ORF">HYG86_03510</name>
</gene>
<dbReference type="EMBL" id="CP058559">
    <property type="protein sequence ID" value="QNO13900.1"/>
    <property type="molecule type" value="Genomic_DNA"/>
</dbReference>
<feature type="transmembrane region" description="Helical" evidence="7">
    <location>
        <begin position="192"/>
        <end position="215"/>
    </location>
</feature>
<feature type="transmembrane region" description="Helical" evidence="7">
    <location>
        <begin position="288"/>
        <end position="306"/>
    </location>
</feature>
<dbReference type="SUPFAM" id="SSF161098">
    <property type="entry name" value="MetI-like"/>
    <property type="match status" value="1"/>
</dbReference>
<dbReference type="Pfam" id="PF00528">
    <property type="entry name" value="BPD_transp_1"/>
    <property type="match status" value="1"/>
</dbReference>
<sequence length="359" mass="40608">MGVIKFALYVLTLLSFLVFYVYGGKVVIGYISNIEVAVICGIVLVALYQIIKNIREKKIKVLETLKNNFGVDQGTLKRKSKIFIRKFFKYKAVWFAIFVLVIFTIMAYRPEIFMKHPYEILYRYTELRDMSFAPSLTHPFGLHPSGYDNLTIMAINARNVLNTPLLAALYSVIIGVMLGTIAGYFKGFVDKILMLIVESMLAFAPIMLFLLVLMVFRHPDIRIWMFSIFGGCTLAKIIRAELFSLREREFVQQAKAAGCSEFEIIFRHLLPNCISSILLQTSNFVGQVLMYDAMLAFLGFGGSGWAQVMGGLFRRYQGYVVRVAPWTVAISGLLIFVLIISVNIIGEALRGAMEVKENA</sequence>
<accession>A0A7G9W5D8</accession>
<dbReference type="KEGG" id="acae:HYG86_03510"/>
<feature type="transmembrane region" description="Helical" evidence="7">
    <location>
        <begin position="30"/>
        <end position="51"/>
    </location>
</feature>
<organism evidence="9 10">
    <name type="scientific">Alkalicella caledoniensis</name>
    <dbReference type="NCBI Taxonomy" id="2731377"/>
    <lineage>
        <taxon>Bacteria</taxon>
        <taxon>Bacillati</taxon>
        <taxon>Bacillota</taxon>
        <taxon>Clostridia</taxon>
        <taxon>Eubacteriales</taxon>
        <taxon>Proteinivoracaceae</taxon>
        <taxon>Alkalicella</taxon>
    </lineage>
</organism>
<evidence type="ECO:0000313" key="10">
    <source>
        <dbReference type="Proteomes" id="UP000516160"/>
    </source>
</evidence>
<reference evidence="9 10" key="1">
    <citation type="submission" date="2020-07" db="EMBL/GenBank/DDBJ databases">
        <title>Alkalicella. sp. LB2 genome.</title>
        <authorList>
            <person name="Postec A."/>
            <person name="Quemeneur M."/>
        </authorList>
    </citation>
    <scope>NUCLEOTIDE SEQUENCE [LARGE SCALE GENOMIC DNA]</scope>
    <source>
        <strain evidence="9 10">LB2</strain>
    </source>
</reference>
<dbReference type="PANTHER" id="PTHR43386:SF1">
    <property type="entry name" value="D,D-DIPEPTIDE TRANSPORT SYSTEM PERMEASE PROTEIN DDPC-RELATED"/>
    <property type="match status" value="1"/>
</dbReference>
<keyword evidence="6 7" id="KW-0472">Membrane</keyword>